<dbReference type="Gene3D" id="3.90.70.80">
    <property type="match status" value="1"/>
</dbReference>
<keyword evidence="4" id="KW-1185">Reference proteome</keyword>
<gene>
    <name evidence="3" type="ORF">INT47_005604</name>
</gene>
<evidence type="ECO:0000313" key="4">
    <source>
        <dbReference type="Proteomes" id="UP000603453"/>
    </source>
</evidence>
<evidence type="ECO:0000259" key="2">
    <source>
        <dbReference type="PROSITE" id="PS50802"/>
    </source>
</evidence>
<dbReference type="EMBL" id="JAEPRD010000183">
    <property type="protein sequence ID" value="KAG2194928.1"/>
    <property type="molecule type" value="Genomic_DNA"/>
</dbReference>
<comment type="caution">
    <text evidence="3">The sequence shown here is derived from an EMBL/GenBank/DDBJ whole genome shotgun (WGS) entry which is preliminary data.</text>
</comment>
<dbReference type="OrthoDB" id="2374971at2759"/>
<evidence type="ECO:0000313" key="3">
    <source>
        <dbReference type="EMBL" id="KAG2194928.1"/>
    </source>
</evidence>
<feature type="compositionally biased region" description="Basic and acidic residues" evidence="1">
    <location>
        <begin position="1"/>
        <end position="11"/>
    </location>
</feature>
<feature type="domain" description="OTU" evidence="2">
    <location>
        <begin position="59"/>
        <end position="202"/>
    </location>
</feature>
<evidence type="ECO:0000256" key="1">
    <source>
        <dbReference type="SAM" id="MobiDB-lite"/>
    </source>
</evidence>
<feature type="region of interest" description="Disordered" evidence="1">
    <location>
        <begin position="1"/>
        <end position="27"/>
    </location>
</feature>
<dbReference type="CDD" id="cd22744">
    <property type="entry name" value="OTU"/>
    <property type="match status" value="1"/>
</dbReference>
<name>A0A8H7QLP4_9FUNG</name>
<accession>A0A8H7QLP4</accession>
<organism evidence="3 4">
    <name type="scientific">Mucor saturninus</name>
    <dbReference type="NCBI Taxonomy" id="64648"/>
    <lineage>
        <taxon>Eukaryota</taxon>
        <taxon>Fungi</taxon>
        <taxon>Fungi incertae sedis</taxon>
        <taxon>Mucoromycota</taxon>
        <taxon>Mucoromycotina</taxon>
        <taxon>Mucoromycetes</taxon>
        <taxon>Mucorales</taxon>
        <taxon>Mucorineae</taxon>
        <taxon>Mucoraceae</taxon>
        <taxon>Mucor</taxon>
    </lineage>
</organism>
<reference evidence="3" key="1">
    <citation type="submission" date="2020-12" db="EMBL/GenBank/DDBJ databases">
        <title>Metabolic potential, ecology and presence of endohyphal bacteria is reflected in genomic diversity of Mucoromycotina.</title>
        <authorList>
            <person name="Muszewska A."/>
            <person name="Okrasinska A."/>
            <person name="Steczkiewicz K."/>
            <person name="Drgas O."/>
            <person name="Orlowska M."/>
            <person name="Perlinska-Lenart U."/>
            <person name="Aleksandrzak-Piekarczyk T."/>
            <person name="Szatraj K."/>
            <person name="Zielenkiewicz U."/>
            <person name="Pilsyk S."/>
            <person name="Malc E."/>
            <person name="Mieczkowski P."/>
            <person name="Kruszewska J.S."/>
            <person name="Biernat P."/>
            <person name="Pawlowska J."/>
        </authorList>
    </citation>
    <scope>NUCLEOTIDE SEQUENCE</scope>
    <source>
        <strain evidence="3">WA0000017839</strain>
    </source>
</reference>
<sequence>MGTYESKEKKQSPRTSPEIPAEASVIPKPVESHVRRSQLPANRVTTDRLIPSFMTPYILHIQNTIGDGNCGFRSVALSVGKEEYEWPEIRKELSAQLVKEIGHYRSIPQLEPSIAEILESFQWSSGACYNEIYHMQMPMTAFIIADLYKRPCVVFTQSENVTYMPMYPPSENEQDNKPIVLVLDFPKTQGYSSGHYKSVEVTDNCILPPLANVMSPSYEQWEALFLDRLQAYSQIASGTEDLNPEAEISPTSSVVSYLCLLNQEESPVISVSDPQEEIPITLFLDAQGEATVSSNTTYQEDTHVNLIPDHQEEGSVNMVLVLQEDTPVSSTLNSQEETLASLISEFPVCPVSESQVNLIPDAQVEAPVSVYSLLSQADTDASVIAHTDGANDADVKPKSKLCRSRVRAKTLLRRLRLRTAIIGRLGKVFVKALKNAFKPASPIVPYYYEDPDDEDLHRFYRNNKCSLTYFIIIISGM</sequence>
<dbReference type="AlphaFoldDB" id="A0A8H7QLP4"/>
<protein>
    <recommendedName>
        <fullName evidence="2">OTU domain-containing protein</fullName>
    </recommendedName>
</protein>
<proteinExistence type="predicted"/>
<dbReference type="PROSITE" id="PS50802">
    <property type="entry name" value="OTU"/>
    <property type="match status" value="1"/>
</dbReference>
<dbReference type="InterPro" id="IPR003323">
    <property type="entry name" value="OTU_dom"/>
</dbReference>
<dbReference type="Proteomes" id="UP000603453">
    <property type="component" value="Unassembled WGS sequence"/>
</dbReference>